<comment type="caution">
    <text evidence="1">The sequence shown here is derived from an EMBL/GenBank/DDBJ whole genome shotgun (WGS) entry which is preliminary data.</text>
</comment>
<dbReference type="AlphaFoldDB" id="A0A0F5JK54"/>
<accession>A0A0F5JK54</accession>
<dbReference type="HOGENOM" id="CLU_3346864_0_0_10"/>
<organism evidence="1 2">
    <name type="scientific">Parabacteroides goldsteinii DSM 19448 = WAL 12034</name>
    <dbReference type="NCBI Taxonomy" id="927665"/>
    <lineage>
        <taxon>Bacteria</taxon>
        <taxon>Pseudomonadati</taxon>
        <taxon>Bacteroidota</taxon>
        <taxon>Bacteroidia</taxon>
        <taxon>Bacteroidales</taxon>
        <taxon>Tannerellaceae</taxon>
        <taxon>Parabacteroides</taxon>
    </lineage>
</organism>
<dbReference type="EMBL" id="AQHV01000006">
    <property type="protein sequence ID" value="KKB58148.1"/>
    <property type="molecule type" value="Genomic_DNA"/>
</dbReference>
<reference evidence="1 2" key="1">
    <citation type="submission" date="2013-04" db="EMBL/GenBank/DDBJ databases">
        <title>The Genome Sequence of Parabacteroides goldsteinii DSM 19448.</title>
        <authorList>
            <consortium name="The Broad Institute Genomics Platform"/>
            <person name="Earl A."/>
            <person name="Ward D."/>
            <person name="Feldgarden M."/>
            <person name="Gevers D."/>
            <person name="Martens E."/>
            <person name="Sakamoto M."/>
            <person name="Benno Y."/>
            <person name="Song Y."/>
            <person name="Liu C."/>
            <person name="Lee J."/>
            <person name="Bolanos M."/>
            <person name="Vaisanen M.L."/>
            <person name="Finegold S.M."/>
            <person name="Walker B."/>
            <person name="Young S."/>
            <person name="Zeng Q."/>
            <person name="Gargeya S."/>
            <person name="Fitzgerald M."/>
            <person name="Haas B."/>
            <person name="Abouelleil A."/>
            <person name="Allen A.W."/>
            <person name="Alvarado L."/>
            <person name="Arachchi H.M."/>
            <person name="Berlin A.M."/>
            <person name="Chapman S.B."/>
            <person name="Gainer-Dewar J."/>
            <person name="Goldberg J."/>
            <person name="Griggs A."/>
            <person name="Gujja S."/>
            <person name="Hansen M."/>
            <person name="Howarth C."/>
            <person name="Imamovic A."/>
            <person name="Ireland A."/>
            <person name="Larimer J."/>
            <person name="McCowan C."/>
            <person name="Murphy C."/>
            <person name="Pearson M."/>
            <person name="Poon T.W."/>
            <person name="Priest M."/>
            <person name="Roberts A."/>
            <person name="Saif S."/>
            <person name="Shea T."/>
            <person name="Sisk P."/>
            <person name="Sykes S."/>
            <person name="Wortman J."/>
            <person name="Nusbaum C."/>
            <person name="Birren B."/>
        </authorList>
    </citation>
    <scope>NUCLEOTIDE SEQUENCE [LARGE SCALE GENOMIC DNA]</scope>
    <source>
        <strain evidence="1 2">DSM 19448</strain>
    </source>
</reference>
<evidence type="ECO:0000313" key="1">
    <source>
        <dbReference type="EMBL" id="KKB58148.1"/>
    </source>
</evidence>
<gene>
    <name evidence="1" type="ORF">HMPREF1535_00966</name>
</gene>
<evidence type="ECO:0000313" key="2">
    <source>
        <dbReference type="Proteomes" id="UP000033047"/>
    </source>
</evidence>
<dbReference type="PATRIC" id="fig|927665.4.peg.990"/>
<protein>
    <submittedName>
        <fullName evidence="1">Uncharacterized protein</fullName>
    </submittedName>
</protein>
<dbReference type="Proteomes" id="UP000033047">
    <property type="component" value="Unassembled WGS sequence"/>
</dbReference>
<name>A0A0F5JK54_9BACT</name>
<sequence>MYLLSYQLNTKVSTKLSLFVTKQNPSKKMTRKKERLI</sequence>
<dbReference type="STRING" id="927665.HMPREF1535_00966"/>
<proteinExistence type="predicted"/>